<organism evidence="1 2">
    <name type="scientific">Marinigracilibium pacificum</name>
    <dbReference type="NCBI Taxonomy" id="2729599"/>
    <lineage>
        <taxon>Bacteria</taxon>
        <taxon>Pseudomonadati</taxon>
        <taxon>Bacteroidota</taxon>
        <taxon>Cytophagia</taxon>
        <taxon>Cytophagales</taxon>
        <taxon>Flammeovirgaceae</taxon>
        <taxon>Marinigracilibium</taxon>
    </lineage>
</organism>
<dbReference type="AlphaFoldDB" id="A0A848J7U4"/>
<name>A0A848J7U4_9BACT</name>
<gene>
    <name evidence="1" type="ORF">HH304_18940</name>
</gene>
<proteinExistence type="predicted"/>
<reference evidence="1 2" key="1">
    <citation type="submission" date="2020-04" db="EMBL/GenBank/DDBJ databases">
        <title>Flammeovirgaceae bacterium KN852 isolated from deep sea.</title>
        <authorList>
            <person name="Zhang D.-C."/>
        </authorList>
    </citation>
    <scope>NUCLEOTIDE SEQUENCE [LARGE SCALE GENOMIC DNA]</scope>
    <source>
        <strain evidence="1 2">KN852</strain>
    </source>
</reference>
<keyword evidence="2" id="KW-1185">Reference proteome</keyword>
<evidence type="ECO:0008006" key="3">
    <source>
        <dbReference type="Google" id="ProtNLM"/>
    </source>
</evidence>
<accession>A0A848J7U4</accession>
<dbReference type="EMBL" id="JABBNU010000013">
    <property type="protein sequence ID" value="NMM50494.1"/>
    <property type="molecule type" value="Genomic_DNA"/>
</dbReference>
<dbReference type="Proteomes" id="UP000559010">
    <property type="component" value="Unassembled WGS sequence"/>
</dbReference>
<protein>
    <recommendedName>
        <fullName evidence="3">Lipocalin-like protein</fullName>
    </recommendedName>
</protein>
<evidence type="ECO:0000313" key="1">
    <source>
        <dbReference type="EMBL" id="NMM50494.1"/>
    </source>
</evidence>
<sequence>MFFNKKLIIAFLFALCIISCRDEEVNSPLIGTKWIESKLVSENCTDSDWNDIDNSGCSDGDCQNLTFSETNIIVESIEGGQVFAEDEIIPYESDGLYIYVEDERYKYSISGNKLTVYFGSRSKGDLCDDYAEYIAE</sequence>
<comment type="caution">
    <text evidence="1">The sequence shown here is derived from an EMBL/GenBank/DDBJ whole genome shotgun (WGS) entry which is preliminary data.</text>
</comment>
<dbReference type="RefSeq" id="WP_169684861.1">
    <property type="nucleotide sequence ID" value="NZ_JABBNU010000013.1"/>
</dbReference>
<evidence type="ECO:0000313" key="2">
    <source>
        <dbReference type="Proteomes" id="UP000559010"/>
    </source>
</evidence>